<dbReference type="WBParaSite" id="JU765_v2.g17156.t1">
    <property type="protein sequence ID" value="JU765_v2.g17156.t1"/>
    <property type="gene ID" value="JU765_v2.g17156"/>
</dbReference>
<accession>A0AC34QL33</accession>
<organism evidence="1 2">
    <name type="scientific">Panagrolaimus sp. JU765</name>
    <dbReference type="NCBI Taxonomy" id="591449"/>
    <lineage>
        <taxon>Eukaryota</taxon>
        <taxon>Metazoa</taxon>
        <taxon>Ecdysozoa</taxon>
        <taxon>Nematoda</taxon>
        <taxon>Chromadorea</taxon>
        <taxon>Rhabditida</taxon>
        <taxon>Tylenchina</taxon>
        <taxon>Panagrolaimomorpha</taxon>
        <taxon>Panagrolaimoidea</taxon>
        <taxon>Panagrolaimidae</taxon>
        <taxon>Panagrolaimus</taxon>
    </lineage>
</organism>
<name>A0AC34QL33_9BILA</name>
<proteinExistence type="predicted"/>
<protein>
    <submittedName>
        <fullName evidence="2">Uncharacterized protein</fullName>
    </submittedName>
</protein>
<reference evidence="2" key="1">
    <citation type="submission" date="2022-11" db="UniProtKB">
        <authorList>
            <consortium name="WormBaseParasite"/>
        </authorList>
    </citation>
    <scope>IDENTIFICATION</scope>
</reference>
<sequence>MILATNEYRKEGGKKRKNDGFQKKAMYTKKIELKLVLSFERVEPCKVSDETIRDDENYCRNKLAQSFHRHGVGV</sequence>
<evidence type="ECO:0000313" key="2">
    <source>
        <dbReference type="WBParaSite" id="JU765_v2.g17156.t1"/>
    </source>
</evidence>
<dbReference type="Proteomes" id="UP000887576">
    <property type="component" value="Unplaced"/>
</dbReference>
<evidence type="ECO:0000313" key="1">
    <source>
        <dbReference type="Proteomes" id="UP000887576"/>
    </source>
</evidence>